<evidence type="ECO:0000256" key="1">
    <source>
        <dbReference type="SAM" id="MobiDB-lite"/>
    </source>
</evidence>
<gene>
    <name evidence="2" type="ORF">FJTKL_07068</name>
</gene>
<reference evidence="2 3" key="1">
    <citation type="submission" date="2024-03" db="EMBL/GenBank/DDBJ databases">
        <title>A high-quality draft genome sequence of Diaporthe vaccinii, a causative agent of upright dieback and viscid rot disease in cranberry plants.</title>
        <authorList>
            <person name="Sarrasin M."/>
            <person name="Lang B.F."/>
            <person name="Burger G."/>
        </authorList>
    </citation>
    <scope>NUCLEOTIDE SEQUENCE [LARGE SCALE GENOMIC DNA]</scope>
    <source>
        <strain evidence="2 3">IS7</strain>
    </source>
</reference>
<accession>A0ABR4EV04</accession>
<dbReference type="EMBL" id="JBAWTH010000025">
    <property type="protein sequence ID" value="KAL2286280.1"/>
    <property type="molecule type" value="Genomic_DNA"/>
</dbReference>
<evidence type="ECO:0000313" key="3">
    <source>
        <dbReference type="Proteomes" id="UP001600888"/>
    </source>
</evidence>
<evidence type="ECO:0000313" key="2">
    <source>
        <dbReference type="EMBL" id="KAL2286280.1"/>
    </source>
</evidence>
<name>A0ABR4EV04_9PEZI</name>
<feature type="compositionally biased region" description="Basic and acidic residues" evidence="1">
    <location>
        <begin position="98"/>
        <end position="124"/>
    </location>
</feature>
<sequence>MTTPKHGEPTTAKPVEQNAPQADQGDQPRYLSSDISHSQFKARVVESKAKVEAMSPEERDDHLGMGGPSEVVGPAEAMRRLEEIESGRYDNDSEEDDEAKKPVGAEGGRPEVTDDKQDGKDKTSPEAGGAQDDKEKAAKEKQG</sequence>
<feature type="region of interest" description="Disordered" evidence="1">
    <location>
        <begin position="1"/>
        <end position="143"/>
    </location>
</feature>
<comment type="caution">
    <text evidence="2">The sequence shown here is derived from an EMBL/GenBank/DDBJ whole genome shotgun (WGS) entry which is preliminary data.</text>
</comment>
<organism evidence="2 3">
    <name type="scientific">Diaporthe vaccinii</name>
    <dbReference type="NCBI Taxonomy" id="105482"/>
    <lineage>
        <taxon>Eukaryota</taxon>
        <taxon>Fungi</taxon>
        <taxon>Dikarya</taxon>
        <taxon>Ascomycota</taxon>
        <taxon>Pezizomycotina</taxon>
        <taxon>Sordariomycetes</taxon>
        <taxon>Sordariomycetidae</taxon>
        <taxon>Diaporthales</taxon>
        <taxon>Diaporthaceae</taxon>
        <taxon>Diaporthe</taxon>
        <taxon>Diaporthe eres species complex</taxon>
    </lineage>
</organism>
<keyword evidence="3" id="KW-1185">Reference proteome</keyword>
<proteinExistence type="predicted"/>
<protein>
    <submittedName>
        <fullName evidence="2">Uncharacterized protein</fullName>
    </submittedName>
</protein>
<dbReference type="Proteomes" id="UP001600888">
    <property type="component" value="Unassembled WGS sequence"/>
</dbReference>
<feature type="compositionally biased region" description="Basic and acidic residues" evidence="1">
    <location>
        <begin position="77"/>
        <end position="91"/>
    </location>
</feature>
<feature type="compositionally biased region" description="Basic and acidic residues" evidence="1">
    <location>
        <begin position="131"/>
        <end position="143"/>
    </location>
</feature>
<feature type="compositionally biased region" description="Basic and acidic residues" evidence="1">
    <location>
        <begin position="43"/>
        <end position="63"/>
    </location>
</feature>